<evidence type="ECO:0000256" key="3">
    <source>
        <dbReference type="ARBA" id="ARBA00022989"/>
    </source>
</evidence>
<keyword evidence="2" id="KW-0812">Transmembrane</keyword>
<comment type="subcellular location">
    <subcellularLocation>
        <location evidence="1">Membrane</location>
        <topology evidence="1">Multi-pass membrane protein</topology>
    </subcellularLocation>
</comment>
<evidence type="ECO:0000256" key="4">
    <source>
        <dbReference type="ARBA" id="ARBA00023136"/>
    </source>
</evidence>
<dbReference type="AlphaFoldDB" id="A0A428Z3Z3"/>
<evidence type="ECO:0000313" key="5">
    <source>
        <dbReference type="EMBL" id="RSM80887.1"/>
    </source>
</evidence>
<dbReference type="RefSeq" id="WP_051796041.1">
    <property type="nucleotide sequence ID" value="NZ_QHKI01000027.1"/>
</dbReference>
<dbReference type="InterPro" id="IPR032808">
    <property type="entry name" value="DoxX"/>
</dbReference>
<keyword evidence="4" id="KW-0472">Membrane</keyword>
<gene>
    <name evidence="5" type="ORF">DMH04_28635</name>
</gene>
<keyword evidence="3" id="KW-1133">Transmembrane helix</keyword>
<evidence type="ECO:0000256" key="1">
    <source>
        <dbReference type="ARBA" id="ARBA00004141"/>
    </source>
</evidence>
<reference evidence="5 6" key="1">
    <citation type="submission" date="2018-05" db="EMBL/GenBank/DDBJ databases">
        <title>Evolution of GPA BGCs.</title>
        <authorList>
            <person name="Waglechner N."/>
            <person name="Wright G.D."/>
        </authorList>
    </citation>
    <scope>NUCLEOTIDE SEQUENCE [LARGE SCALE GENOMIC DNA]</scope>
    <source>
        <strain evidence="5 6">A82846</strain>
    </source>
</reference>
<dbReference type="GO" id="GO:0016020">
    <property type="term" value="C:membrane"/>
    <property type="evidence" value="ECO:0007669"/>
    <property type="project" value="UniProtKB-SubCell"/>
</dbReference>
<dbReference type="EMBL" id="QHKI01000027">
    <property type="protein sequence ID" value="RSM80887.1"/>
    <property type="molecule type" value="Genomic_DNA"/>
</dbReference>
<name>A0A428Z3Z3_KIBAR</name>
<proteinExistence type="predicted"/>
<comment type="caution">
    <text evidence="5">The sequence shown here is derived from an EMBL/GenBank/DDBJ whole genome shotgun (WGS) entry which is preliminary data.</text>
</comment>
<evidence type="ECO:0000256" key="2">
    <source>
        <dbReference type="ARBA" id="ARBA00022692"/>
    </source>
</evidence>
<dbReference type="Proteomes" id="UP000287547">
    <property type="component" value="Unassembled WGS sequence"/>
</dbReference>
<sequence length="171" mass="18008">MILRRVARPLLAAVFVSGGITTLRNPAPPAKAAEPVLGNTVGRVRDSLPEQAPTDPETLVKLDAAVKVGAGLALGFGKFPRLAALLLAGSLVPTTAVHRFWDLEDPKERTEQQIHFLKNLGLLGGLLIAAADTHGKPSLAWRGKRTARDVGERVHDAAAAVPDTARSVLPG</sequence>
<dbReference type="Pfam" id="PF07681">
    <property type="entry name" value="DoxX"/>
    <property type="match status" value="1"/>
</dbReference>
<organism evidence="5 6">
    <name type="scientific">Kibdelosporangium aridum</name>
    <dbReference type="NCBI Taxonomy" id="2030"/>
    <lineage>
        <taxon>Bacteria</taxon>
        <taxon>Bacillati</taxon>
        <taxon>Actinomycetota</taxon>
        <taxon>Actinomycetes</taxon>
        <taxon>Pseudonocardiales</taxon>
        <taxon>Pseudonocardiaceae</taxon>
        <taxon>Kibdelosporangium</taxon>
    </lineage>
</organism>
<dbReference type="OrthoDB" id="329282at2"/>
<accession>A0A428Z3Z3</accession>
<protein>
    <submittedName>
        <fullName evidence="5">DoxX family membrane protein</fullName>
    </submittedName>
</protein>
<evidence type="ECO:0000313" key="6">
    <source>
        <dbReference type="Proteomes" id="UP000287547"/>
    </source>
</evidence>